<reference evidence="11" key="1">
    <citation type="submission" date="2020-10" db="EMBL/GenBank/DDBJ databases">
        <authorList>
            <person name="Kadnikov V."/>
            <person name="Beletsky A.V."/>
            <person name="Mardanov A.V."/>
            <person name="Karnachuk O.V."/>
            <person name="Ravin N.V."/>
        </authorList>
    </citation>
    <scope>NUCLEOTIDE SEQUENCE</scope>
    <source>
        <strain evidence="11">Bu02</strain>
    </source>
</reference>
<keyword evidence="9 10" id="KW-0472">Membrane</keyword>
<dbReference type="GO" id="GO:0043952">
    <property type="term" value="P:protein transport by the Sec complex"/>
    <property type="evidence" value="ECO:0007669"/>
    <property type="project" value="TreeGrafter"/>
</dbReference>
<proteinExistence type="inferred from homology"/>
<evidence type="ECO:0000313" key="11">
    <source>
        <dbReference type="EMBL" id="QUL99591.1"/>
    </source>
</evidence>
<keyword evidence="5 10" id="KW-0812">Transmembrane</keyword>
<dbReference type="NCBIfam" id="TIGR00810">
    <property type="entry name" value="secG"/>
    <property type="match status" value="1"/>
</dbReference>
<evidence type="ECO:0000256" key="3">
    <source>
        <dbReference type="ARBA" id="ARBA00022448"/>
    </source>
</evidence>
<dbReference type="PANTHER" id="PTHR34182:SF1">
    <property type="entry name" value="PROTEIN-EXPORT MEMBRANE PROTEIN SECG"/>
    <property type="match status" value="1"/>
</dbReference>
<comment type="function">
    <text evidence="10">Involved in protein export. Participates in an early event of protein translocation.</text>
</comment>
<reference evidence="11" key="2">
    <citation type="journal article" date="2023" name="Biology">
        <title>Prokaryotic Life Associated with Coal-Fire Gas Vents Revealed by Metagenomics.</title>
        <authorList>
            <person name="Kadnikov V.V."/>
            <person name="Mardanov A.V."/>
            <person name="Beletsky A.V."/>
            <person name="Karnachuk O.V."/>
            <person name="Ravin N.V."/>
        </authorList>
    </citation>
    <scope>NUCLEOTIDE SEQUENCE</scope>
    <source>
        <strain evidence="11">Bu02</strain>
    </source>
</reference>
<evidence type="ECO:0000256" key="6">
    <source>
        <dbReference type="ARBA" id="ARBA00022927"/>
    </source>
</evidence>
<dbReference type="GO" id="GO:0065002">
    <property type="term" value="P:intracellular protein transmembrane transport"/>
    <property type="evidence" value="ECO:0007669"/>
    <property type="project" value="TreeGrafter"/>
</dbReference>
<organism evidence="11">
    <name type="scientific">Candidatus Fermentithermobacillus carboniphilus</name>
    <dbReference type="NCBI Taxonomy" id="3085328"/>
    <lineage>
        <taxon>Bacteria</taxon>
        <taxon>Bacillati</taxon>
        <taxon>Bacillota</taxon>
        <taxon>Candidatus Fermentithermobacillia</taxon>
        <taxon>Candidatus Fermentithermobacillales</taxon>
        <taxon>Candidatus Fermentithermobacillaceae</taxon>
        <taxon>Candidatus Fermentithermobacillus</taxon>
    </lineage>
</organism>
<dbReference type="AlphaFoldDB" id="A0AAT9LEW9"/>
<feature type="transmembrane region" description="Helical" evidence="10">
    <location>
        <begin position="51"/>
        <end position="73"/>
    </location>
</feature>
<evidence type="ECO:0000256" key="9">
    <source>
        <dbReference type="ARBA" id="ARBA00023136"/>
    </source>
</evidence>
<dbReference type="GO" id="GO:0005886">
    <property type="term" value="C:plasma membrane"/>
    <property type="evidence" value="ECO:0007669"/>
    <property type="project" value="UniProtKB-SubCell"/>
</dbReference>
<dbReference type="GO" id="GO:0015450">
    <property type="term" value="F:protein-transporting ATPase activity"/>
    <property type="evidence" value="ECO:0007669"/>
    <property type="project" value="UniProtKB-UniRule"/>
</dbReference>
<accession>A0AAT9LEW9</accession>
<dbReference type="Pfam" id="PF03840">
    <property type="entry name" value="SecG"/>
    <property type="match status" value="1"/>
</dbReference>
<comment type="similarity">
    <text evidence="2 10">Belongs to the SecG family.</text>
</comment>
<dbReference type="KEGG" id="fcz:IMF26_05335"/>
<dbReference type="EMBL" id="CP062796">
    <property type="protein sequence ID" value="QUL99591.1"/>
    <property type="molecule type" value="Genomic_DNA"/>
</dbReference>
<keyword evidence="7 10" id="KW-1133">Transmembrane helix</keyword>
<evidence type="ECO:0000256" key="10">
    <source>
        <dbReference type="RuleBase" id="RU365087"/>
    </source>
</evidence>
<comment type="subcellular location">
    <subcellularLocation>
        <location evidence="1 10">Cell membrane</location>
        <topology evidence="1 10">Multi-pass membrane protein</topology>
    </subcellularLocation>
</comment>
<gene>
    <name evidence="11" type="primary">secG</name>
    <name evidence="11" type="ORF">IMF26_05335</name>
</gene>
<dbReference type="GO" id="GO:0009306">
    <property type="term" value="P:protein secretion"/>
    <property type="evidence" value="ECO:0007669"/>
    <property type="project" value="UniProtKB-UniRule"/>
</dbReference>
<dbReference type="InterPro" id="IPR004692">
    <property type="entry name" value="SecG"/>
</dbReference>
<evidence type="ECO:0000256" key="2">
    <source>
        <dbReference type="ARBA" id="ARBA00008445"/>
    </source>
</evidence>
<evidence type="ECO:0000256" key="4">
    <source>
        <dbReference type="ARBA" id="ARBA00022475"/>
    </source>
</evidence>
<protein>
    <recommendedName>
        <fullName evidence="10">Protein-export membrane protein SecG</fullName>
    </recommendedName>
</protein>
<sequence>MAIALRIFHWIVTIGLIVVVILQPGRSAGLGIIGGGAESLMGRKKKGLDALFSKLTVYLAIAFMATSIALAVVGR</sequence>
<dbReference type="PRINTS" id="PR01651">
    <property type="entry name" value="SECGEXPORT"/>
</dbReference>
<keyword evidence="8 10" id="KW-0811">Translocation</keyword>
<dbReference type="PANTHER" id="PTHR34182">
    <property type="entry name" value="PROTEIN-EXPORT MEMBRANE PROTEIN SECG"/>
    <property type="match status" value="1"/>
</dbReference>
<evidence type="ECO:0000256" key="8">
    <source>
        <dbReference type="ARBA" id="ARBA00023010"/>
    </source>
</evidence>
<evidence type="ECO:0000256" key="5">
    <source>
        <dbReference type="ARBA" id="ARBA00022692"/>
    </source>
</evidence>
<evidence type="ECO:0000256" key="1">
    <source>
        <dbReference type="ARBA" id="ARBA00004651"/>
    </source>
</evidence>
<name>A0AAT9LEW9_9FIRM</name>
<keyword evidence="3 10" id="KW-0813">Transport</keyword>
<keyword evidence="4 10" id="KW-1003">Cell membrane</keyword>
<evidence type="ECO:0000256" key="7">
    <source>
        <dbReference type="ARBA" id="ARBA00022989"/>
    </source>
</evidence>
<keyword evidence="6 10" id="KW-0653">Protein transport</keyword>
<comment type="caution">
    <text evidence="10">Lacks conserved residue(s) required for the propagation of feature annotation.</text>
</comment>